<proteinExistence type="predicted"/>
<dbReference type="Proteomes" id="UP000694892">
    <property type="component" value="Chromosome 8S"/>
</dbReference>
<accession>A0A974H5J7</accession>
<dbReference type="AlphaFoldDB" id="A0A974H5J7"/>
<evidence type="ECO:0000313" key="1">
    <source>
        <dbReference type="EMBL" id="OCT65251.1"/>
    </source>
</evidence>
<organism evidence="1 2">
    <name type="scientific">Xenopus laevis</name>
    <name type="common">African clawed frog</name>
    <dbReference type="NCBI Taxonomy" id="8355"/>
    <lineage>
        <taxon>Eukaryota</taxon>
        <taxon>Metazoa</taxon>
        <taxon>Chordata</taxon>
        <taxon>Craniata</taxon>
        <taxon>Vertebrata</taxon>
        <taxon>Euteleostomi</taxon>
        <taxon>Amphibia</taxon>
        <taxon>Batrachia</taxon>
        <taxon>Anura</taxon>
        <taxon>Pipoidea</taxon>
        <taxon>Pipidae</taxon>
        <taxon>Xenopodinae</taxon>
        <taxon>Xenopus</taxon>
        <taxon>Xenopus</taxon>
    </lineage>
</organism>
<reference evidence="2" key="1">
    <citation type="journal article" date="2016" name="Nature">
        <title>Genome evolution in the allotetraploid frog Xenopus laevis.</title>
        <authorList>
            <person name="Session A.M."/>
            <person name="Uno Y."/>
            <person name="Kwon T."/>
            <person name="Chapman J.A."/>
            <person name="Toyoda A."/>
            <person name="Takahashi S."/>
            <person name="Fukui A."/>
            <person name="Hikosaka A."/>
            <person name="Suzuki A."/>
            <person name="Kondo M."/>
            <person name="van Heeringen S.J."/>
            <person name="Quigley I."/>
            <person name="Heinz S."/>
            <person name="Ogino H."/>
            <person name="Ochi H."/>
            <person name="Hellsten U."/>
            <person name="Lyons J.B."/>
            <person name="Simakov O."/>
            <person name="Putnam N."/>
            <person name="Stites J."/>
            <person name="Kuroki Y."/>
            <person name="Tanaka T."/>
            <person name="Michiue T."/>
            <person name="Watanabe M."/>
            <person name="Bogdanovic O."/>
            <person name="Lister R."/>
            <person name="Georgiou G."/>
            <person name="Paranjpe S.S."/>
            <person name="van Kruijsbergen I."/>
            <person name="Shu S."/>
            <person name="Carlson J."/>
            <person name="Kinoshita T."/>
            <person name="Ohta Y."/>
            <person name="Mawaribuchi S."/>
            <person name="Jenkins J."/>
            <person name="Grimwood J."/>
            <person name="Schmutz J."/>
            <person name="Mitros T."/>
            <person name="Mozaffari S.V."/>
            <person name="Suzuki Y."/>
            <person name="Haramoto Y."/>
            <person name="Yamamoto T.S."/>
            <person name="Takagi C."/>
            <person name="Heald R."/>
            <person name="Miller K."/>
            <person name="Haudenschild C."/>
            <person name="Kitzman J."/>
            <person name="Nakayama T."/>
            <person name="Izutsu Y."/>
            <person name="Robert J."/>
            <person name="Fortriede J."/>
            <person name="Burns K."/>
            <person name="Lotay V."/>
            <person name="Karimi K."/>
            <person name="Yasuoka Y."/>
            <person name="Dichmann D.S."/>
            <person name="Flajnik M.F."/>
            <person name="Houston D.W."/>
            <person name="Shendure J."/>
            <person name="DuPasquier L."/>
            <person name="Vize P.D."/>
            <person name="Zorn A.M."/>
            <person name="Ito M."/>
            <person name="Marcotte E.M."/>
            <person name="Wallingford J.B."/>
            <person name="Ito Y."/>
            <person name="Asashima M."/>
            <person name="Ueno N."/>
            <person name="Matsuda Y."/>
            <person name="Veenstra G.J."/>
            <person name="Fujiyama A."/>
            <person name="Harland R.M."/>
            <person name="Taira M."/>
            <person name="Rokhsar D.S."/>
        </authorList>
    </citation>
    <scope>NUCLEOTIDE SEQUENCE [LARGE SCALE GENOMIC DNA]</scope>
    <source>
        <strain evidence="2">J</strain>
    </source>
</reference>
<evidence type="ECO:0000313" key="2">
    <source>
        <dbReference type="Proteomes" id="UP000694892"/>
    </source>
</evidence>
<dbReference type="EMBL" id="CM004481">
    <property type="protein sequence ID" value="OCT65251.1"/>
    <property type="molecule type" value="Genomic_DNA"/>
</dbReference>
<sequence length="94" mass="10485">MFSKRNSQTHTVGTMMPVTVNVYEVYSIAGSCLVSHCTEKLYGRRGCAFIREPHAFCPCLISSACSLFQITMDNRCEHSLPASLDSHPWHSSSE</sequence>
<protein>
    <submittedName>
        <fullName evidence="1">Uncharacterized protein</fullName>
    </submittedName>
</protein>
<gene>
    <name evidence="1" type="ORF">XELAEV_18041491mg</name>
</gene>
<name>A0A974H5J7_XENLA</name>